<keyword evidence="6" id="KW-1185">Reference proteome</keyword>
<accession>N6X714</accession>
<sequence>MALRGFHSGAEFETLGTRTEIRGGIMTGKTLRPSTSGERARKGLRGLVVIPLIIAALGLSGCGASNFSGSASDSSYPKESAYTMDDFARETKDPGAQRVGSAPALDSAEAARDASAIESQVIVTGSLRLSVDDPLAASASAQEIVKNAGGRTDYASQSSTQTLSARATFRIPADAYEDTLAQLRELGSVTREEIHTEEVGAQIADLDARMAALKESIDRLMELMKSAASTADLLEAERELTSRQADLDSLRAQRAWYEDEVQYSTLEVEFSSSSVAPTPSIGAWERSWQIFTGGMEAIGYVLIILLPWIVLFAILLVLLRLLLRRLKPAQPRFLRKKDTGASFPLPGQGPAPSPREMKDGAAKAPGASGIQTPQA</sequence>
<feature type="transmembrane region" description="Helical" evidence="3">
    <location>
        <begin position="297"/>
        <end position="323"/>
    </location>
</feature>
<proteinExistence type="predicted"/>
<dbReference type="InterPro" id="IPR025645">
    <property type="entry name" value="DUF4349"/>
</dbReference>
<dbReference type="Proteomes" id="UP000013015">
    <property type="component" value="Unassembled WGS sequence"/>
</dbReference>
<dbReference type="STRING" id="888050.HMPREF9004_0051"/>
<name>N6X714_9ACTO</name>
<dbReference type="EMBL" id="AQHZ01000001">
    <property type="protein sequence ID" value="ENO19132.1"/>
    <property type="molecule type" value="Genomic_DNA"/>
</dbReference>
<feature type="domain" description="DUF4349" evidence="4">
    <location>
        <begin position="120"/>
        <end position="319"/>
    </location>
</feature>
<dbReference type="Pfam" id="PF14257">
    <property type="entry name" value="DUF4349"/>
    <property type="match status" value="1"/>
</dbReference>
<reference evidence="5 6" key="1">
    <citation type="submission" date="2013-03" db="EMBL/GenBank/DDBJ databases">
        <title>Reference genome for the Human Microbiome Project.</title>
        <authorList>
            <person name="Aqrawi P."/>
            <person name="Ayvaz T."/>
            <person name="Bess C."/>
            <person name="Blankenburg K."/>
            <person name="Coyle M."/>
            <person name="Deng J."/>
            <person name="Forbes L."/>
            <person name="Fowler G."/>
            <person name="Francisco L."/>
            <person name="Fu Q."/>
            <person name="Gibbs R."/>
            <person name="Gross S."/>
            <person name="Gubbala S."/>
            <person name="Hale W."/>
            <person name="Hemphill L."/>
            <person name="Highlander S."/>
            <person name="Hirani K."/>
            <person name="Jackson L."/>
            <person name="Jakkamsetti A."/>
            <person name="Javaid M."/>
            <person name="Jayaseelan J.C."/>
            <person name="Jiang H."/>
            <person name="Joshi V."/>
            <person name="Korchina V."/>
            <person name="Kovar C."/>
            <person name="Lara F."/>
            <person name="Lee S."/>
            <person name="Liu Y."/>
            <person name="Mata R."/>
            <person name="Mathew T."/>
            <person name="Munidasa M."/>
            <person name="Muzny D."/>
            <person name="Nazareth L."/>
            <person name="Ngo R."/>
            <person name="Nguyen L."/>
            <person name="Nguyen N."/>
            <person name="Okwuonu G."/>
            <person name="Ongeri F."/>
            <person name="Palculict T."/>
            <person name="Patil S."/>
            <person name="Petrosino J."/>
            <person name="Pham C."/>
            <person name="Pham P."/>
            <person name="Pu L.-L."/>
            <person name="Qin X."/>
            <person name="Qu J."/>
            <person name="Reid J."/>
            <person name="Ross M."/>
            <person name="Ruth R."/>
            <person name="Saada N."/>
            <person name="San Lucas F."/>
            <person name="Santibanez J."/>
            <person name="Shang Y."/>
            <person name="Simmons D."/>
            <person name="Song X.-Z."/>
            <person name="Tang L.-Y."/>
            <person name="Thornton R."/>
            <person name="Warren J."/>
            <person name="Weissenberger G."/>
            <person name="Wilczek-Boney K."/>
            <person name="Worley K."/>
            <person name="Youmans B."/>
            <person name="Zhang J."/>
            <person name="Zhang L."/>
            <person name="Zhao Z."/>
            <person name="Zhou C."/>
            <person name="Zhu D."/>
            <person name="Zhu Y."/>
        </authorList>
    </citation>
    <scope>NUCLEOTIDE SEQUENCE [LARGE SCALE GENOMIC DNA]</scope>
    <source>
        <strain evidence="5 6">F0333</strain>
    </source>
</reference>
<evidence type="ECO:0000313" key="6">
    <source>
        <dbReference type="Proteomes" id="UP000013015"/>
    </source>
</evidence>
<dbReference type="PATRIC" id="fig|888050.3.peg.49"/>
<keyword evidence="3" id="KW-1133">Transmembrane helix</keyword>
<feature type="region of interest" description="Disordered" evidence="2">
    <location>
        <begin position="337"/>
        <end position="375"/>
    </location>
</feature>
<protein>
    <recommendedName>
        <fullName evidence="4">DUF4349 domain-containing protein</fullName>
    </recommendedName>
</protein>
<dbReference type="OrthoDB" id="186919at2"/>
<comment type="caution">
    <text evidence="5">The sequence shown here is derived from an EMBL/GenBank/DDBJ whole genome shotgun (WGS) entry which is preliminary data.</text>
</comment>
<feature type="coiled-coil region" evidence="1">
    <location>
        <begin position="203"/>
        <end position="253"/>
    </location>
</feature>
<organism evidence="5 6">
    <name type="scientific">Schaalia cardiffensis F0333</name>
    <dbReference type="NCBI Taxonomy" id="888050"/>
    <lineage>
        <taxon>Bacteria</taxon>
        <taxon>Bacillati</taxon>
        <taxon>Actinomycetota</taxon>
        <taxon>Actinomycetes</taxon>
        <taxon>Actinomycetales</taxon>
        <taxon>Actinomycetaceae</taxon>
        <taxon>Schaalia</taxon>
    </lineage>
</organism>
<evidence type="ECO:0000256" key="3">
    <source>
        <dbReference type="SAM" id="Phobius"/>
    </source>
</evidence>
<dbReference type="eggNOG" id="COG3206">
    <property type="taxonomic scope" value="Bacteria"/>
</dbReference>
<gene>
    <name evidence="5" type="ORF">HMPREF9004_0051</name>
</gene>
<keyword evidence="3" id="KW-0472">Membrane</keyword>
<evidence type="ECO:0000313" key="5">
    <source>
        <dbReference type="EMBL" id="ENO19132.1"/>
    </source>
</evidence>
<keyword evidence="1" id="KW-0175">Coiled coil</keyword>
<dbReference type="HOGENOM" id="CLU_046535_0_0_11"/>
<keyword evidence="3" id="KW-0812">Transmembrane</keyword>
<dbReference type="AlphaFoldDB" id="N6X714"/>
<evidence type="ECO:0000259" key="4">
    <source>
        <dbReference type="Pfam" id="PF14257"/>
    </source>
</evidence>
<evidence type="ECO:0000256" key="2">
    <source>
        <dbReference type="SAM" id="MobiDB-lite"/>
    </source>
</evidence>
<evidence type="ECO:0000256" key="1">
    <source>
        <dbReference type="SAM" id="Coils"/>
    </source>
</evidence>